<proteinExistence type="predicted"/>
<sequence length="259" mass="27568">MSSFVTIELGGDDGSGGGEGRDGEILTAYRSEPTGEIRGALILIHEIWGLVEHIRQVADRYAAQGYLVIAPDLLSGVGITPDAGLELMALMSEPDEEKRLAAQPRLRESFAPAYAPEYGEWATAALGRVVDYLVEQPGVQGRIGVLGFCFGGTYGFALAAADTRVRVAVPFYGQAPEADRIAGIHCPVLAFYGGQDERLMTALPEVEREMAAAGVDFTATVYPDAGHAFFNDTGSRYDADAAADSWARSTEFLARALAG</sequence>
<reference evidence="2 3" key="1">
    <citation type="submission" date="2017-11" db="EMBL/GenBank/DDBJ databases">
        <title>Genomic Encyclopedia of Archaeal and Bacterial Type Strains, Phase II (KMG-II): From Individual Species to Whole Genera.</title>
        <authorList>
            <person name="Goeker M."/>
        </authorList>
    </citation>
    <scope>NUCLEOTIDE SEQUENCE [LARGE SCALE GENOMIC DNA]</scope>
    <source>
        <strain evidence="2 3">DSM 25625</strain>
    </source>
</reference>
<name>A0A2M9BCV4_9MICO</name>
<dbReference type="PANTHER" id="PTHR46623">
    <property type="entry name" value="CARBOXYMETHYLENEBUTENOLIDASE-RELATED"/>
    <property type="match status" value="1"/>
</dbReference>
<dbReference type="EMBL" id="PGFB01000005">
    <property type="protein sequence ID" value="PJJ55775.1"/>
    <property type="molecule type" value="Genomic_DNA"/>
</dbReference>
<comment type="caution">
    <text evidence="2">The sequence shown here is derived from an EMBL/GenBank/DDBJ whole genome shotgun (WGS) entry which is preliminary data.</text>
</comment>
<dbReference type="InterPro" id="IPR051049">
    <property type="entry name" value="Dienelactone_hydrolase-like"/>
</dbReference>
<dbReference type="OrthoDB" id="3208682at2"/>
<evidence type="ECO:0000313" key="2">
    <source>
        <dbReference type="EMBL" id="PJJ55775.1"/>
    </source>
</evidence>
<dbReference type="InterPro" id="IPR002925">
    <property type="entry name" value="Dienelactn_hydro"/>
</dbReference>
<evidence type="ECO:0000259" key="1">
    <source>
        <dbReference type="Pfam" id="PF01738"/>
    </source>
</evidence>
<evidence type="ECO:0000313" key="3">
    <source>
        <dbReference type="Proteomes" id="UP000230161"/>
    </source>
</evidence>
<dbReference type="PANTHER" id="PTHR46623:SF6">
    <property type="entry name" value="ALPHA_BETA-HYDROLASES SUPERFAMILY PROTEIN"/>
    <property type="match status" value="1"/>
</dbReference>
<gene>
    <name evidence="2" type="ORF">CLV54_3127</name>
</gene>
<dbReference type="Proteomes" id="UP000230161">
    <property type="component" value="Unassembled WGS sequence"/>
</dbReference>
<feature type="domain" description="Dienelactone hydrolase" evidence="1">
    <location>
        <begin position="27"/>
        <end position="256"/>
    </location>
</feature>
<dbReference type="InterPro" id="IPR029058">
    <property type="entry name" value="AB_hydrolase_fold"/>
</dbReference>
<accession>A0A2M9BCV4</accession>
<dbReference type="Gene3D" id="3.40.50.1820">
    <property type="entry name" value="alpha/beta hydrolase"/>
    <property type="match status" value="1"/>
</dbReference>
<dbReference type="AlphaFoldDB" id="A0A2M9BCV4"/>
<organism evidence="2 3">
    <name type="scientific">Compostimonas suwonensis</name>
    <dbReference type="NCBI Taxonomy" id="1048394"/>
    <lineage>
        <taxon>Bacteria</taxon>
        <taxon>Bacillati</taxon>
        <taxon>Actinomycetota</taxon>
        <taxon>Actinomycetes</taxon>
        <taxon>Micrococcales</taxon>
        <taxon>Microbacteriaceae</taxon>
        <taxon>Compostimonas</taxon>
    </lineage>
</organism>
<dbReference type="SUPFAM" id="SSF53474">
    <property type="entry name" value="alpha/beta-Hydrolases"/>
    <property type="match status" value="1"/>
</dbReference>
<dbReference type="RefSeq" id="WP_100345864.1">
    <property type="nucleotide sequence ID" value="NZ_PGFB01000005.1"/>
</dbReference>
<dbReference type="Pfam" id="PF01738">
    <property type="entry name" value="DLH"/>
    <property type="match status" value="1"/>
</dbReference>
<dbReference type="GO" id="GO:0016787">
    <property type="term" value="F:hydrolase activity"/>
    <property type="evidence" value="ECO:0007669"/>
    <property type="project" value="InterPro"/>
</dbReference>
<keyword evidence="3" id="KW-1185">Reference proteome</keyword>
<protein>
    <submittedName>
        <fullName evidence="2">Carboxymethylenebutenolidase</fullName>
    </submittedName>
</protein>